<keyword evidence="4" id="KW-1185">Reference proteome</keyword>
<dbReference type="InterPro" id="IPR011006">
    <property type="entry name" value="CheY-like_superfamily"/>
</dbReference>
<dbReference type="GO" id="GO:0016301">
    <property type="term" value="F:kinase activity"/>
    <property type="evidence" value="ECO:0007669"/>
    <property type="project" value="UniProtKB-KW"/>
</dbReference>
<keyword evidence="1" id="KW-0597">Phosphoprotein</keyword>
<dbReference type="GO" id="GO:0000160">
    <property type="term" value="P:phosphorelay signal transduction system"/>
    <property type="evidence" value="ECO:0007669"/>
    <property type="project" value="InterPro"/>
</dbReference>
<name>A0A0P0P0W9_9CAUL</name>
<dbReference type="SUPFAM" id="SSF52172">
    <property type="entry name" value="CheY-like"/>
    <property type="match status" value="1"/>
</dbReference>
<evidence type="ECO:0000259" key="2">
    <source>
        <dbReference type="PROSITE" id="PS50110"/>
    </source>
</evidence>
<dbReference type="OrthoDB" id="7210814at2"/>
<dbReference type="STRING" id="69395.AQ619_11385"/>
<accession>A0A0P0P0W9</accession>
<dbReference type="RefSeq" id="WP_062147439.1">
    <property type="nucleotide sequence ID" value="NZ_CP013002.1"/>
</dbReference>
<evidence type="ECO:0000256" key="1">
    <source>
        <dbReference type="PROSITE-ProRule" id="PRU00169"/>
    </source>
</evidence>
<proteinExistence type="predicted"/>
<evidence type="ECO:0000313" key="3">
    <source>
        <dbReference type="EMBL" id="ALL13889.1"/>
    </source>
</evidence>
<dbReference type="Pfam" id="PF00072">
    <property type="entry name" value="Response_reg"/>
    <property type="match status" value="1"/>
</dbReference>
<protein>
    <submittedName>
        <fullName evidence="3">Histidine kinase</fullName>
    </submittedName>
</protein>
<gene>
    <name evidence="3" type="ORF">AQ619_11385</name>
</gene>
<dbReference type="AlphaFoldDB" id="A0A0P0P0W9"/>
<dbReference type="EMBL" id="CP013002">
    <property type="protein sequence ID" value="ALL13889.1"/>
    <property type="molecule type" value="Genomic_DNA"/>
</dbReference>
<keyword evidence="3" id="KW-0418">Kinase</keyword>
<dbReference type="Proteomes" id="UP000056905">
    <property type="component" value="Chromosome"/>
</dbReference>
<keyword evidence="3" id="KW-0808">Transferase</keyword>
<dbReference type="Gene3D" id="3.40.50.2300">
    <property type="match status" value="1"/>
</dbReference>
<reference evidence="3 4" key="1">
    <citation type="submission" date="2015-10" db="EMBL/GenBank/DDBJ databases">
        <title>Conservation of the essential genome among Caulobacter and Brevundimonas species.</title>
        <authorList>
            <person name="Scott D."/>
            <person name="Ely B."/>
        </authorList>
    </citation>
    <scope>NUCLEOTIDE SEQUENCE [LARGE SCALE GENOMIC DNA]</scope>
    <source>
        <strain evidence="3 4">CB4</strain>
    </source>
</reference>
<dbReference type="KEGG" id="chq:AQ619_11385"/>
<feature type="domain" description="Response regulatory" evidence="2">
    <location>
        <begin position="3"/>
        <end position="119"/>
    </location>
</feature>
<dbReference type="PROSITE" id="PS50110">
    <property type="entry name" value="RESPONSE_REGULATORY"/>
    <property type="match status" value="1"/>
</dbReference>
<organism evidence="3 4">
    <name type="scientific">Caulobacter henricii</name>
    <dbReference type="NCBI Taxonomy" id="69395"/>
    <lineage>
        <taxon>Bacteria</taxon>
        <taxon>Pseudomonadati</taxon>
        <taxon>Pseudomonadota</taxon>
        <taxon>Alphaproteobacteria</taxon>
        <taxon>Caulobacterales</taxon>
        <taxon>Caulobacteraceae</taxon>
        <taxon>Caulobacter</taxon>
    </lineage>
</organism>
<dbReference type="InterPro" id="IPR001789">
    <property type="entry name" value="Sig_transdc_resp-reg_receiver"/>
</dbReference>
<sequence>MATILIVEDEVFVLQAAEWAVEDMGHSPLMASDLTEALAHLSASGSIDALFVDIRLRALARGGYDVANQAIRIRPDLRVLYTSGTPLNTEMASLFVNGGQFLAKPYTPEDLGTSLGSLLETLGQ</sequence>
<feature type="modified residue" description="4-aspartylphosphate" evidence="1">
    <location>
        <position position="53"/>
    </location>
</feature>
<evidence type="ECO:0000313" key="4">
    <source>
        <dbReference type="Proteomes" id="UP000056905"/>
    </source>
</evidence>
<dbReference type="SMART" id="SM00448">
    <property type="entry name" value="REC"/>
    <property type="match status" value="1"/>
</dbReference>